<organism evidence="2 3">
    <name type="scientific">Acrobeloides nanus</name>
    <dbReference type="NCBI Taxonomy" id="290746"/>
    <lineage>
        <taxon>Eukaryota</taxon>
        <taxon>Metazoa</taxon>
        <taxon>Ecdysozoa</taxon>
        <taxon>Nematoda</taxon>
        <taxon>Chromadorea</taxon>
        <taxon>Rhabditida</taxon>
        <taxon>Tylenchina</taxon>
        <taxon>Cephalobomorpha</taxon>
        <taxon>Cephaloboidea</taxon>
        <taxon>Cephalobidae</taxon>
        <taxon>Acrobeloides</taxon>
    </lineage>
</organism>
<dbReference type="Proteomes" id="UP000887540">
    <property type="component" value="Unplaced"/>
</dbReference>
<feature type="compositionally biased region" description="Basic and acidic residues" evidence="1">
    <location>
        <begin position="141"/>
        <end position="154"/>
    </location>
</feature>
<keyword evidence="2" id="KW-1185">Reference proteome</keyword>
<dbReference type="AlphaFoldDB" id="A0A914BWH0"/>
<evidence type="ECO:0000313" key="2">
    <source>
        <dbReference type="Proteomes" id="UP000887540"/>
    </source>
</evidence>
<evidence type="ECO:0000256" key="1">
    <source>
        <dbReference type="SAM" id="MobiDB-lite"/>
    </source>
</evidence>
<dbReference type="WBParaSite" id="ACRNAN_Path_1163.g4492.t1">
    <property type="protein sequence ID" value="ACRNAN_Path_1163.g4492.t1"/>
    <property type="gene ID" value="ACRNAN_Path_1163.g4492"/>
</dbReference>
<feature type="region of interest" description="Disordered" evidence="1">
    <location>
        <begin position="141"/>
        <end position="163"/>
    </location>
</feature>
<sequence>MPPGSLPTMVVVKNETNESDNQESPCVDIEFSDLAGGSSNKDDDLDTLVFNNGKRKKWLKDWTVVKQFDTEDKYLEWSRTFLKGYVRGTTARLLNRRCTYYRCQFNKRVGYKPCVCEVRVEFRTDTSLIKVETYGDFPFAEHNHDPETIGESKPETSNSRRSKFKPEIKSMMNLGIQMMMKPIDISKIIEEAGYNSPNIQQISLYKKRNKRKLAKTYDPIMDATYLLNMAQQNESADNTP</sequence>
<name>A0A914BWH0_9BILA</name>
<reference evidence="3" key="1">
    <citation type="submission" date="2022-11" db="UniProtKB">
        <authorList>
            <consortium name="WormBaseParasite"/>
        </authorList>
    </citation>
    <scope>IDENTIFICATION</scope>
</reference>
<accession>A0A914BWH0</accession>
<evidence type="ECO:0000313" key="3">
    <source>
        <dbReference type="WBParaSite" id="ACRNAN_Path_1163.g4492.t1"/>
    </source>
</evidence>
<protein>
    <submittedName>
        <fullName evidence="3">Uncharacterized protein</fullName>
    </submittedName>
</protein>
<proteinExistence type="predicted"/>